<evidence type="ECO:0000313" key="1">
    <source>
        <dbReference type="EMBL" id="KAJ1116744.1"/>
    </source>
</evidence>
<proteinExistence type="predicted"/>
<dbReference type="Proteomes" id="UP001066276">
    <property type="component" value="Chromosome 8"/>
</dbReference>
<dbReference type="AlphaFoldDB" id="A0AAV7NMH1"/>
<name>A0AAV7NMH1_PLEWA</name>
<dbReference type="EMBL" id="JANPWB010000012">
    <property type="protein sequence ID" value="KAJ1116744.1"/>
    <property type="molecule type" value="Genomic_DNA"/>
</dbReference>
<gene>
    <name evidence="1" type="ORF">NDU88_004950</name>
</gene>
<evidence type="ECO:0000313" key="2">
    <source>
        <dbReference type="Proteomes" id="UP001066276"/>
    </source>
</evidence>
<feature type="non-terminal residue" evidence="1">
    <location>
        <position position="60"/>
    </location>
</feature>
<feature type="non-terminal residue" evidence="1">
    <location>
        <position position="1"/>
    </location>
</feature>
<reference evidence="1" key="1">
    <citation type="journal article" date="2022" name="bioRxiv">
        <title>Sequencing and chromosome-scale assembly of the giantPleurodeles waltlgenome.</title>
        <authorList>
            <person name="Brown T."/>
            <person name="Elewa A."/>
            <person name="Iarovenko S."/>
            <person name="Subramanian E."/>
            <person name="Araus A.J."/>
            <person name="Petzold A."/>
            <person name="Susuki M."/>
            <person name="Suzuki K.-i.T."/>
            <person name="Hayashi T."/>
            <person name="Toyoda A."/>
            <person name="Oliveira C."/>
            <person name="Osipova E."/>
            <person name="Leigh N.D."/>
            <person name="Simon A."/>
            <person name="Yun M.H."/>
        </authorList>
    </citation>
    <scope>NUCLEOTIDE SEQUENCE</scope>
    <source>
        <strain evidence="1">20211129_DDA</strain>
        <tissue evidence="1">Liver</tissue>
    </source>
</reference>
<organism evidence="1 2">
    <name type="scientific">Pleurodeles waltl</name>
    <name type="common">Iberian ribbed newt</name>
    <dbReference type="NCBI Taxonomy" id="8319"/>
    <lineage>
        <taxon>Eukaryota</taxon>
        <taxon>Metazoa</taxon>
        <taxon>Chordata</taxon>
        <taxon>Craniata</taxon>
        <taxon>Vertebrata</taxon>
        <taxon>Euteleostomi</taxon>
        <taxon>Amphibia</taxon>
        <taxon>Batrachia</taxon>
        <taxon>Caudata</taxon>
        <taxon>Salamandroidea</taxon>
        <taxon>Salamandridae</taxon>
        <taxon>Pleurodelinae</taxon>
        <taxon>Pleurodeles</taxon>
    </lineage>
</organism>
<protein>
    <submittedName>
        <fullName evidence="1">Uncharacterized protein</fullName>
    </submittedName>
</protein>
<sequence length="60" mass="6847">EAWAGFMSECWRILLCKETESCGCFTTKSRSCDDEENDHQIVVSDILQLVTDQELESSTQ</sequence>
<comment type="caution">
    <text evidence="1">The sequence shown here is derived from an EMBL/GenBank/DDBJ whole genome shotgun (WGS) entry which is preliminary data.</text>
</comment>
<accession>A0AAV7NMH1</accession>
<keyword evidence="2" id="KW-1185">Reference proteome</keyword>